<accession>A0A182Q1Q1</accession>
<dbReference type="EMBL" id="AXCN02000326">
    <property type="status" value="NOT_ANNOTATED_CDS"/>
    <property type="molecule type" value="Genomic_DNA"/>
</dbReference>
<dbReference type="InterPro" id="IPR057413">
    <property type="entry name" value="Beta-barrel_INTS6"/>
</dbReference>
<dbReference type="EnsemblMetazoa" id="AFAF001346-RA">
    <property type="protein sequence ID" value="AFAF001346-PA"/>
    <property type="gene ID" value="AFAF001346"/>
</dbReference>
<dbReference type="InterPro" id="IPR051113">
    <property type="entry name" value="Integrator_subunit6"/>
</dbReference>
<dbReference type="STRING" id="69004.A0A182Q1Q1"/>
<dbReference type="Pfam" id="PF13519">
    <property type="entry name" value="VWA_2"/>
    <property type="match status" value="1"/>
</dbReference>
<dbReference type="GO" id="GO:0034472">
    <property type="term" value="P:snRNA 3'-end processing"/>
    <property type="evidence" value="ECO:0007669"/>
    <property type="project" value="TreeGrafter"/>
</dbReference>
<reference evidence="3" key="2">
    <citation type="submission" date="2020-05" db="UniProtKB">
        <authorList>
            <consortium name="EnsemblMetazoa"/>
        </authorList>
    </citation>
    <scope>IDENTIFICATION</scope>
    <source>
        <strain evidence="3">FAR1</strain>
    </source>
</reference>
<evidence type="ECO:0000313" key="3">
    <source>
        <dbReference type="EnsemblMetazoa" id="AFAF001346-PA"/>
    </source>
</evidence>
<proteinExistence type="predicted"/>
<reference evidence="4" key="1">
    <citation type="submission" date="2014-01" db="EMBL/GenBank/DDBJ databases">
        <title>The Genome Sequence of Anopheles farauti FAR1 (V2).</title>
        <authorList>
            <consortium name="The Broad Institute Genomics Platform"/>
            <person name="Neafsey D.E."/>
            <person name="Besansky N."/>
            <person name="Howell P."/>
            <person name="Walton C."/>
            <person name="Young S.K."/>
            <person name="Zeng Q."/>
            <person name="Gargeya S."/>
            <person name="Fitzgerald M."/>
            <person name="Haas B."/>
            <person name="Abouelleil A."/>
            <person name="Allen A.W."/>
            <person name="Alvarado L."/>
            <person name="Arachchi H.M."/>
            <person name="Berlin A.M."/>
            <person name="Chapman S.B."/>
            <person name="Gainer-Dewar J."/>
            <person name="Goldberg J."/>
            <person name="Griggs A."/>
            <person name="Gujja S."/>
            <person name="Hansen M."/>
            <person name="Howarth C."/>
            <person name="Imamovic A."/>
            <person name="Ireland A."/>
            <person name="Larimer J."/>
            <person name="McCowan C."/>
            <person name="Murphy C."/>
            <person name="Pearson M."/>
            <person name="Poon T.W."/>
            <person name="Priest M."/>
            <person name="Roberts A."/>
            <person name="Saif S."/>
            <person name="Shea T."/>
            <person name="Sisk P."/>
            <person name="Sykes S."/>
            <person name="Wortman J."/>
            <person name="Nusbaum C."/>
            <person name="Birren B."/>
        </authorList>
    </citation>
    <scope>NUCLEOTIDE SEQUENCE [LARGE SCALE GENOMIC DNA]</scope>
    <source>
        <strain evidence="4">FAR1</strain>
    </source>
</reference>
<evidence type="ECO:0000259" key="2">
    <source>
        <dbReference type="PROSITE" id="PS50234"/>
    </source>
</evidence>
<evidence type="ECO:0000256" key="1">
    <source>
        <dbReference type="SAM" id="MobiDB-lite"/>
    </source>
</evidence>
<dbReference type="GO" id="GO:0032039">
    <property type="term" value="C:integrator complex"/>
    <property type="evidence" value="ECO:0007669"/>
    <property type="project" value="TreeGrafter"/>
</dbReference>
<organism evidence="3 4">
    <name type="scientific">Anopheles farauti</name>
    <dbReference type="NCBI Taxonomy" id="69004"/>
    <lineage>
        <taxon>Eukaryota</taxon>
        <taxon>Metazoa</taxon>
        <taxon>Ecdysozoa</taxon>
        <taxon>Arthropoda</taxon>
        <taxon>Hexapoda</taxon>
        <taxon>Insecta</taxon>
        <taxon>Pterygota</taxon>
        <taxon>Neoptera</taxon>
        <taxon>Endopterygota</taxon>
        <taxon>Diptera</taxon>
        <taxon>Nematocera</taxon>
        <taxon>Culicoidea</taxon>
        <taxon>Culicidae</taxon>
        <taxon>Anophelinae</taxon>
        <taxon>Anopheles</taxon>
    </lineage>
</organism>
<dbReference type="CDD" id="cd00198">
    <property type="entry name" value="vWFA"/>
    <property type="match status" value="1"/>
</dbReference>
<keyword evidence="4" id="KW-1185">Reference proteome</keyword>
<name>A0A182Q1Q1_9DIPT</name>
<dbReference type="PANTHER" id="PTHR12957">
    <property type="entry name" value="DEAD/H BOX POLYPEPTIDE 26/DICE1-RELATED"/>
    <property type="match status" value="1"/>
</dbReference>
<protein>
    <recommendedName>
        <fullName evidence="2">VWFA domain-containing protein</fullName>
    </recommendedName>
</protein>
<evidence type="ECO:0000313" key="4">
    <source>
        <dbReference type="Proteomes" id="UP000075886"/>
    </source>
</evidence>
<dbReference type="Proteomes" id="UP000075886">
    <property type="component" value="Unassembled WGS sequence"/>
</dbReference>
<dbReference type="FunFam" id="3.40.50.410:FF:000010">
    <property type="entry name" value="Integrator complex subunit 6 like"/>
    <property type="match status" value="1"/>
</dbReference>
<dbReference type="VEuPathDB" id="VectorBase:AFAF001346"/>
<feature type="domain" description="VWFA" evidence="2">
    <location>
        <begin position="3"/>
        <end position="134"/>
    </location>
</feature>
<feature type="region of interest" description="Disordered" evidence="1">
    <location>
        <begin position="633"/>
        <end position="698"/>
    </location>
</feature>
<dbReference type="Pfam" id="PF25462">
    <property type="entry name" value="Beta-barrel_INTS6"/>
    <property type="match status" value="1"/>
</dbReference>
<dbReference type="InterPro" id="IPR002035">
    <property type="entry name" value="VWF_A"/>
</dbReference>
<dbReference type="AlphaFoldDB" id="A0A182Q1Q1"/>
<dbReference type="SUPFAM" id="SSF53300">
    <property type="entry name" value="vWA-like"/>
    <property type="match status" value="1"/>
</dbReference>
<dbReference type="PANTHER" id="PTHR12957:SF2">
    <property type="entry name" value="INTEGRATOR COMPLEX SUBUNIT 6"/>
    <property type="match status" value="1"/>
</dbReference>
<dbReference type="PROSITE" id="PS50234">
    <property type="entry name" value="VWFA"/>
    <property type="match status" value="1"/>
</dbReference>
<sequence length="698" mass="81407">MPIIVFLVDTSASMCQRAMVTGVPKTYLDIAKGAVETIIKLRQRTPDGQRDRYMLLTFEESSNNVKAGWKENLETFMKELKNLQSNGCSSMAKPLKDVFDLLNMNRILSGIDTYGKGRCPFFLEPAVIIVLTDGGMCTYQEGDDEAIITPTKTPYMSLTKEPFRWDQRVFSLVLRMPGHLVEERKDINLSRDTSKIEKMCEVTGGRSYKVRSHYDLTHSIKNIVQHMKPGVVLQFDQFTVNNDTSNTSGKHMIYLANEYPSQKPPVYGNWPIPESYWPNPSLIILPPRDAHPKIKIVSQCCHEPELLPNFPIDRYEVEMSPYTLSMKPTKKVWPVMVSTGREDKMPFGYLKLNSTHSVVHLYVLPYNYPMLMPLMNDLFNKYYLNPPNEWKEKFNNYLKTIPQYYFPFLWRALTFSADVPYRFVQYLLPLNNDHYLSPVVISYLEQMKNTAIQNQQNLCKRVQNQLNQSNLRNHHLELVELSMPRGMGRDFVSHPMLRNMFGKMQHERQMFNNHMLVVPDTRIRRKRQTNYVCNPYNIARRDLLYEIVRMRQALFDQRSTKIRVYRRDDENCRPIADMGNYQEYLKNRVQPLRELQSTEMQRHLFGNPFKSTKHMMMMDEADLNDRAPLESFVSGGSRELTGTRKRNIMPKANPLRKGFPFRGSSLDLGETSNSANCKPEKDSSNQGYHFNNAEEDDE</sequence>
<dbReference type="InterPro" id="IPR036465">
    <property type="entry name" value="vWFA_dom_sf"/>
</dbReference>
<dbReference type="Gene3D" id="3.40.50.410">
    <property type="entry name" value="von Willebrand factor, type A domain"/>
    <property type="match status" value="1"/>
</dbReference>